<dbReference type="InterPro" id="IPR036860">
    <property type="entry name" value="SH2_dom_sf"/>
</dbReference>
<organism evidence="3">
    <name type="scientific">Arion vulgaris</name>
    <dbReference type="NCBI Taxonomy" id="1028688"/>
    <lineage>
        <taxon>Eukaryota</taxon>
        <taxon>Metazoa</taxon>
        <taxon>Spiralia</taxon>
        <taxon>Lophotrochozoa</taxon>
        <taxon>Mollusca</taxon>
        <taxon>Gastropoda</taxon>
        <taxon>Heterobranchia</taxon>
        <taxon>Euthyneura</taxon>
        <taxon>Panpulmonata</taxon>
        <taxon>Eupulmonata</taxon>
        <taxon>Stylommatophora</taxon>
        <taxon>Helicina</taxon>
        <taxon>Arionoidea</taxon>
        <taxon>Arionidae</taxon>
        <taxon>Arion</taxon>
    </lineage>
</organism>
<accession>A0A0B7B1L0</accession>
<dbReference type="AlphaFoldDB" id="A0A0B7B1L0"/>
<dbReference type="Gene3D" id="3.30.505.10">
    <property type="entry name" value="SH2 domain"/>
    <property type="match status" value="1"/>
</dbReference>
<feature type="domain" description="SH2" evidence="2">
    <location>
        <begin position="4"/>
        <end position="61"/>
    </location>
</feature>
<dbReference type="CDD" id="cd09919">
    <property type="entry name" value="SH2_STAT_family"/>
    <property type="match status" value="1"/>
</dbReference>
<dbReference type="PANTHER" id="PTHR11801">
    <property type="entry name" value="SIGNAL TRANSDUCER AND ACTIVATOR OF TRANSCRIPTION"/>
    <property type="match status" value="1"/>
</dbReference>
<dbReference type="EMBL" id="HACG01040369">
    <property type="protein sequence ID" value="CEK87234.1"/>
    <property type="molecule type" value="Transcribed_RNA"/>
</dbReference>
<dbReference type="InterPro" id="IPR001217">
    <property type="entry name" value="STAT"/>
</dbReference>
<dbReference type="SUPFAM" id="SSF55550">
    <property type="entry name" value="SH2 domain"/>
    <property type="match status" value="1"/>
</dbReference>
<name>A0A0B7B1L0_9EUPU</name>
<evidence type="ECO:0000259" key="2">
    <source>
        <dbReference type="Pfam" id="PF00017"/>
    </source>
</evidence>
<sequence>MLIRQPLGTFLLRFSDSEIGGITIAWTGEKEVLNLAPFVGKDFNIRGLPDRIRDVKDLVNLFPNKPKDEVFSKYYTSTSENVNVDGYIRPVLMTTLPQKFTFSKEIEIKQPFSQESSYDVNLNSVQNMDDSPYAQYIEVPDDFIEMEIAPYTTDYRPEDIDEINIEELISNHQLSG</sequence>
<gene>
    <name evidence="3" type="primary">ORF158107</name>
</gene>
<proteinExistence type="predicted"/>
<reference evidence="3" key="1">
    <citation type="submission" date="2014-12" db="EMBL/GenBank/DDBJ databases">
        <title>Insight into the proteome of Arion vulgaris.</title>
        <authorList>
            <person name="Aradska J."/>
            <person name="Bulat T."/>
            <person name="Smidak R."/>
            <person name="Sarate P."/>
            <person name="Gangsoo J."/>
            <person name="Sialana F."/>
            <person name="Bilban M."/>
            <person name="Lubec G."/>
        </authorList>
    </citation>
    <scope>NUCLEOTIDE SEQUENCE</scope>
    <source>
        <tissue evidence="3">Skin</tissue>
    </source>
</reference>
<dbReference type="GO" id="GO:0007165">
    <property type="term" value="P:signal transduction"/>
    <property type="evidence" value="ECO:0007669"/>
    <property type="project" value="InterPro"/>
</dbReference>
<dbReference type="InterPro" id="IPR000980">
    <property type="entry name" value="SH2"/>
</dbReference>
<evidence type="ECO:0000256" key="1">
    <source>
        <dbReference type="ARBA" id="ARBA00022999"/>
    </source>
</evidence>
<dbReference type="Pfam" id="PF00017">
    <property type="entry name" value="SH2"/>
    <property type="match status" value="1"/>
</dbReference>
<dbReference type="GO" id="GO:0003700">
    <property type="term" value="F:DNA-binding transcription factor activity"/>
    <property type="evidence" value="ECO:0007669"/>
    <property type="project" value="InterPro"/>
</dbReference>
<evidence type="ECO:0000313" key="3">
    <source>
        <dbReference type="EMBL" id="CEK87234.1"/>
    </source>
</evidence>
<keyword evidence="1" id="KW-0727">SH2 domain</keyword>
<protein>
    <recommendedName>
        <fullName evidence="2">SH2 domain-containing protein</fullName>
    </recommendedName>
</protein>